<dbReference type="FunFam" id="3.40.50.300:FF:001091">
    <property type="entry name" value="Probable disease resistance protein At1g61300"/>
    <property type="match status" value="1"/>
</dbReference>
<dbReference type="Pfam" id="PF00931">
    <property type="entry name" value="NB-ARC"/>
    <property type="match status" value="1"/>
</dbReference>
<dbReference type="InterPro" id="IPR041118">
    <property type="entry name" value="Rx_N"/>
</dbReference>
<dbReference type="SUPFAM" id="SSF52540">
    <property type="entry name" value="P-loop containing nucleoside triphosphate hydrolases"/>
    <property type="match status" value="1"/>
</dbReference>
<evidence type="ECO:0000256" key="1">
    <source>
        <dbReference type="ARBA" id="ARBA00022737"/>
    </source>
</evidence>
<name>A0AAE1IRR7_9FABA</name>
<comment type="caution">
    <text evidence="6">The sequence shown here is derived from an EMBL/GenBank/DDBJ whole genome shotgun (WGS) entry which is preliminary data.</text>
</comment>
<keyword evidence="3" id="KW-0611">Plant defense</keyword>
<keyword evidence="7" id="KW-1185">Reference proteome</keyword>
<dbReference type="AlphaFoldDB" id="A0AAE1IRR7"/>
<dbReference type="GO" id="GO:0006952">
    <property type="term" value="P:defense response"/>
    <property type="evidence" value="ECO:0007669"/>
    <property type="project" value="UniProtKB-KW"/>
</dbReference>
<organism evidence="6 7">
    <name type="scientific">Acacia crassicarpa</name>
    <name type="common">northern wattle</name>
    <dbReference type="NCBI Taxonomy" id="499986"/>
    <lineage>
        <taxon>Eukaryota</taxon>
        <taxon>Viridiplantae</taxon>
        <taxon>Streptophyta</taxon>
        <taxon>Embryophyta</taxon>
        <taxon>Tracheophyta</taxon>
        <taxon>Spermatophyta</taxon>
        <taxon>Magnoliopsida</taxon>
        <taxon>eudicotyledons</taxon>
        <taxon>Gunneridae</taxon>
        <taxon>Pentapetalae</taxon>
        <taxon>rosids</taxon>
        <taxon>fabids</taxon>
        <taxon>Fabales</taxon>
        <taxon>Fabaceae</taxon>
        <taxon>Caesalpinioideae</taxon>
        <taxon>mimosoid clade</taxon>
        <taxon>Acacieae</taxon>
        <taxon>Acacia</taxon>
    </lineage>
</organism>
<protein>
    <submittedName>
        <fullName evidence="6">Uncharacterized protein</fullName>
    </submittedName>
</protein>
<dbReference type="InterPro" id="IPR002182">
    <property type="entry name" value="NB-ARC"/>
</dbReference>
<dbReference type="EMBL" id="JAWXYG010000014">
    <property type="protein sequence ID" value="KAK4254324.1"/>
    <property type="molecule type" value="Genomic_DNA"/>
</dbReference>
<feature type="domain" description="NB-ARC" evidence="4">
    <location>
        <begin position="164"/>
        <end position="338"/>
    </location>
</feature>
<dbReference type="PANTHER" id="PTHR19338:SF66">
    <property type="entry name" value="NB-ARC DOMAIN-CONTAINING PROTEIN"/>
    <property type="match status" value="1"/>
</dbReference>
<evidence type="ECO:0000313" key="7">
    <source>
        <dbReference type="Proteomes" id="UP001293593"/>
    </source>
</evidence>
<dbReference type="InterPro" id="IPR038005">
    <property type="entry name" value="RX-like_CC"/>
</dbReference>
<proteinExistence type="predicted"/>
<feature type="domain" description="Disease resistance N-terminal" evidence="5">
    <location>
        <begin position="5"/>
        <end position="89"/>
    </location>
</feature>
<reference evidence="6" key="1">
    <citation type="submission" date="2023-10" db="EMBL/GenBank/DDBJ databases">
        <title>Chromosome-level genome of the transformable northern wattle, Acacia crassicarpa.</title>
        <authorList>
            <person name="Massaro I."/>
            <person name="Sinha N.R."/>
            <person name="Poethig S."/>
            <person name="Leichty A.R."/>
        </authorList>
    </citation>
    <scope>NUCLEOTIDE SEQUENCE</scope>
    <source>
        <strain evidence="6">Acra3RX</strain>
        <tissue evidence="6">Leaf</tissue>
    </source>
</reference>
<dbReference type="InterPro" id="IPR027417">
    <property type="entry name" value="P-loop_NTPase"/>
</dbReference>
<dbReference type="CDD" id="cd14798">
    <property type="entry name" value="RX-CC_like"/>
    <property type="match status" value="1"/>
</dbReference>
<dbReference type="Gene3D" id="3.40.50.300">
    <property type="entry name" value="P-loop containing nucleotide triphosphate hydrolases"/>
    <property type="match status" value="1"/>
</dbReference>
<keyword evidence="2" id="KW-0547">Nucleotide-binding</keyword>
<accession>A0AAE1IRR7</accession>
<dbReference type="Gene3D" id="1.20.5.4130">
    <property type="match status" value="1"/>
</dbReference>
<dbReference type="PANTHER" id="PTHR19338">
    <property type="entry name" value="TRANSLOCASE OF INNER MITOCHONDRIAL MEMBRANE 13 HOMOLOG"/>
    <property type="match status" value="1"/>
</dbReference>
<evidence type="ECO:0000256" key="3">
    <source>
        <dbReference type="ARBA" id="ARBA00022821"/>
    </source>
</evidence>
<keyword evidence="1" id="KW-0677">Repeat</keyword>
<evidence type="ECO:0000259" key="5">
    <source>
        <dbReference type="Pfam" id="PF18052"/>
    </source>
</evidence>
<evidence type="ECO:0000313" key="6">
    <source>
        <dbReference type="EMBL" id="KAK4254324.1"/>
    </source>
</evidence>
<sequence>MADSVVSFVLENLSRLVAHEANLLCGVEDKVKSLESELRMMSIYLKSSNQNQPKKEIEREVVRQIIDVAYEAEDVIDTFVVNIASHRRRIWLSRMLHGIEHAKMMHHVAEKIDNIKVTIAQIYENRIKYDTQEATGSSTDQELQLLHKRRRDVEEDDVVGFQRDTTEVINLLKQGGSRRNVVSIIGMGGLGKTTLARKIYNSHHVKNDFECHAWVYISNDYRRRELLHALLKCFVTISANSSRKHKKKSKSKGKPVVEDDFSFSEKELRDKVQECLKGKRYLVVLDDIWNPQHWDDIQYAFPDDNKASRILITSRSKEVASQASSFLPYYLPFLNKEES</sequence>
<dbReference type="Proteomes" id="UP001293593">
    <property type="component" value="Unassembled WGS sequence"/>
</dbReference>
<dbReference type="Pfam" id="PF18052">
    <property type="entry name" value="Rx_N"/>
    <property type="match status" value="1"/>
</dbReference>
<dbReference type="GO" id="GO:0043531">
    <property type="term" value="F:ADP binding"/>
    <property type="evidence" value="ECO:0007669"/>
    <property type="project" value="InterPro"/>
</dbReference>
<gene>
    <name evidence="6" type="ORF">QN277_009724</name>
</gene>
<evidence type="ECO:0000256" key="2">
    <source>
        <dbReference type="ARBA" id="ARBA00022741"/>
    </source>
</evidence>
<evidence type="ECO:0000259" key="4">
    <source>
        <dbReference type="Pfam" id="PF00931"/>
    </source>
</evidence>